<dbReference type="AlphaFoldDB" id="A0A848FAU1"/>
<dbReference type="EMBL" id="JABBFW010000011">
    <property type="protein sequence ID" value="NML16644.1"/>
    <property type="molecule type" value="Genomic_DNA"/>
</dbReference>
<evidence type="ECO:0000313" key="2">
    <source>
        <dbReference type="EMBL" id="NML16644.1"/>
    </source>
</evidence>
<dbReference type="RefSeq" id="WP_169161547.1">
    <property type="nucleotide sequence ID" value="NZ_JABBFW010000011.1"/>
</dbReference>
<evidence type="ECO:0000256" key="1">
    <source>
        <dbReference type="SAM" id="MobiDB-lite"/>
    </source>
</evidence>
<accession>A0A848FAU1</accession>
<dbReference type="Proteomes" id="UP000574067">
    <property type="component" value="Unassembled WGS sequence"/>
</dbReference>
<reference evidence="2 3" key="1">
    <citation type="submission" date="2020-04" db="EMBL/GenBank/DDBJ databases">
        <title>Azohydromonas sp. isolated from soil.</title>
        <authorList>
            <person name="Dahal R.H."/>
        </authorList>
    </citation>
    <scope>NUCLEOTIDE SEQUENCE [LARGE SCALE GENOMIC DNA]</scope>
    <source>
        <strain evidence="2 3">G-1-1-14</strain>
    </source>
</reference>
<gene>
    <name evidence="2" type="ORF">HHL10_16805</name>
</gene>
<protein>
    <submittedName>
        <fullName evidence="2">Uncharacterized protein</fullName>
    </submittedName>
</protein>
<keyword evidence="3" id="KW-1185">Reference proteome</keyword>
<evidence type="ECO:0000313" key="3">
    <source>
        <dbReference type="Proteomes" id="UP000574067"/>
    </source>
</evidence>
<sequence>MGHDDPDRAGACAPRPLAQGAVGQVLWCEHCRQVHLQVGPLTLRLTVEAFEDLAGLAQSARQRLPAPSLPAAPAATAAWH</sequence>
<feature type="region of interest" description="Disordered" evidence="1">
    <location>
        <begin position="61"/>
        <end position="80"/>
    </location>
</feature>
<comment type="caution">
    <text evidence="2">The sequence shown here is derived from an EMBL/GenBank/DDBJ whole genome shotgun (WGS) entry which is preliminary data.</text>
</comment>
<organism evidence="2 3">
    <name type="scientific">Azohydromonas caseinilytica</name>
    <dbReference type="NCBI Taxonomy" id="2728836"/>
    <lineage>
        <taxon>Bacteria</taxon>
        <taxon>Pseudomonadati</taxon>
        <taxon>Pseudomonadota</taxon>
        <taxon>Betaproteobacteria</taxon>
        <taxon>Burkholderiales</taxon>
        <taxon>Sphaerotilaceae</taxon>
        <taxon>Azohydromonas</taxon>
    </lineage>
</organism>
<feature type="compositionally biased region" description="Low complexity" evidence="1">
    <location>
        <begin position="65"/>
        <end position="80"/>
    </location>
</feature>
<proteinExistence type="predicted"/>
<name>A0A848FAU1_9BURK</name>